<dbReference type="EMBL" id="BKCJ011872460">
    <property type="protein sequence ID" value="GFD60017.1"/>
    <property type="molecule type" value="Genomic_DNA"/>
</dbReference>
<dbReference type="AlphaFoldDB" id="A0A699XK30"/>
<feature type="non-terminal residue" evidence="1">
    <location>
        <position position="81"/>
    </location>
</feature>
<comment type="caution">
    <text evidence="1">The sequence shown here is derived from an EMBL/GenBank/DDBJ whole genome shotgun (WGS) entry which is preliminary data.</text>
</comment>
<organism evidence="1">
    <name type="scientific">Tanacetum cinerariifolium</name>
    <name type="common">Dalmatian daisy</name>
    <name type="synonym">Chrysanthemum cinerariifolium</name>
    <dbReference type="NCBI Taxonomy" id="118510"/>
    <lineage>
        <taxon>Eukaryota</taxon>
        <taxon>Viridiplantae</taxon>
        <taxon>Streptophyta</taxon>
        <taxon>Embryophyta</taxon>
        <taxon>Tracheophyta</taxon>
        <taxon>Spermatophyta</taxon>
        <taxon>Magnoliopsida</taxon>
        <taxon>eudicotyledons</taxon>
        <taxon>Gunneridae</taxon>
        <taxon>Pentapetalae</taxon>
        <taxon>asterids</taxon>
        <taxon>campanulids</taxon>
        <taxon>Asterales</taxon>
        <taxon>Asteraceae</taxon>
        <taxon>Asteroideae</taxon>
        <taxon>Anthemideae</taxon>
        <taxon>Anthemidinae</taxon>
        <taxon>Tanacetum</taxon>
    </lineage>
</organism>
<evidence type="ECO:0000313" key="1">
    <source>
        <dbReference type="EMBL" id="GFD60017.1"/>
    </source>
</evidence>
<sequence length="81" mass="8730">DGCGTVLRIAEPIEAVSGEHHTEVFIPKRTFRAGNEQAPRLRDKRGNGVLATEAVLQQQKLCTGSQARRDARHGALGIVGL</sequence>
<proteinExistence type="predicted"/>
<protein>
    <submittedName>
        <fullName evidence="1">Uncharacterized protein</fullName>
    </submittedName>
</protein>
<name>A0A699XK30_TANCI</name>
<accession>A0A699XK30</accession>
<reference evidence="1" key="1">
    <citation type="journal article" date="2019" name="Sci. Rep.">
        <title>Draft genome of Tanacetum cinerariifolium, the natural source of mosquito coil.</title>
        <authorList>
            <person name="Yamashiro T."/>
            <person name="Shiraishi A."/>
            <person name="Satake H."/>
            <person name="Nakayama K."/>
        </authorList>
    </citation>
    <scope>NUCLEOTIDE SEQUENCE</scope>
</reference>
<feature type="non-terminal residue" evidence="1">
    <location>
        <position position="1"/>
    </location>
</feature>
<gene>
    <name evidence="1" type="ORF">Tci_931986</name>
</gene>